<dbReference type="RefSeq" id="WP_116649754.1">
    <property type="nucleotide sequence ID" value="NZ_QUZK01000016.1"/>
</dbReference>
<dbReference type="PANTHER" id="PTHR30606">
    <property type="entry name" value="LIPID A BIOSYNTHESIS LAUROYL ACYLTRANSFERASE"/>
    <property type="match status" value="1"/>
</dbReference>
<comment type="subcellular location">
    <subcellularLocation>
        <location evidence="1">Cell inner membrane</location>
    </subcellularLocation>
</comment>
<dbReference type="Proteomes" id="UP000260351">
    <property type="component" value="Unassembled WGS sequence"/>
</dbReference>
<gene>
    <name evidence="7" type="ORF">DZC52_03595</name>
</gene>
<evidence type="ECO:0008006" key="9">
    <source>
        <dbReference type="Google" id="ProtNLM"/>
    </source>
</evidence>
<dbReference type="GO" id="GO:0016746">
    <property type="term" value="F:acyltransferase activity"/>
    <property type="evidence" value="ECO:0007669"/>
    <property type="project" value="UniProtKB-KW"/>
</dbReference>
<evidence type="ECO:0000256" key="3">
    <source>
        <dbReference type="ARBA" id="ARBA00022519"/>
    </source>
</evidence>
<keyword evidence="8" id="KW-1185">Reference proteome</keyword>
<dbReference type="AlphaFoldDB" id="A0A3E1KB53"/>
<dbReference type="OrthoDB" id="9803456at2"/>
<dbReference type="GO" id="GO:0009247">
    <property type="term" value="P:glycolipid biosynthetic process"/>
    <property type="evidence" value="ECO:0007669"/>
    <property type="project" value="UniProtKB-ARBA"/>
</dbReference>
<dbReference type="Pfam" id="PF03279">
    <property type="entry name" value="Lip_A_acyltrans"/>
    <property type="match status" value="1"/>
</dbReference>
<dbReference type="PANTHER" id="PTHR30606:SF10">
    <property type="entry name" value="PHOSPHATIDYLINOSITOL MANNOSIDE ACYLTRANSFERASE"/>
    <property type="match status" value="1"/>
</dbReference>
<dbReference type="GO" id="GO:0005886">
    <property type="term" value="C:plasma membrane"/>
    <property type="evidence" value="ECO:0007669"/>
    <property type="project" value="UniProtKB-SubCell"/>
</dbReference>
<keyword evidence="5" id="KW-0472">Membrane</keyword>
<keyword evidence="4" id="KW-0808">Transferase</keyword>
<proteinExistence type="predicted"/>
<keyword evidence="6" id="KW-0012">Acyltransferase</keyword>
<sequence length="301" mass="33529">MTSGPKRSILVRARHAVELAALRAVSVVLHAAPRSAALALGRWIGRTAWLLGVRRRRVLENLAIAFPELDDNERKRIGRASAENFGRTVAEFLRFPGGDRAAVGELVEFRGLEPLLRLRDEGKSAALVTGHLGAWALYVAALAASGVRPALLVGKQTNPGVDRLILELPGTAVTFISKGRSAPRHMLEAIRSGRLMIMVADHYSSDQKVRVDFMGKPAYTLPLPGALVEKHGLALFRMTGRRIDGGRHVVDITPIPLEELDDRDEMRLHVAQRMNQALGEAIRDCPEQYFWYHNRWKHRDR</sequence>
<protein>
    <recommendedName>
        <fullName evidence="9">Lipid A biosynthesis acyltransferase</fullName>
    </recommendedName>
</protein>
<evidence type="ECO:0000313" key="8">
    <source>
        <dbReference type="Proteomes" id="UP000260351"/>
    </source>
</evidence>
<dbReference type="InterPro" id="IPR004960">
    <property type="entry name" value="LipA_acyltrans"/>
</dbReference>
<keyword evidence="3" id="KW-0997">Cell inner membrane</keyword>
<keyword evidence="2" id="KW-1003">Cell membrane</keyword>
<evidence type="ECO:0000256" key="2">
    <source>
        <dbReference type="ARBA" id="ARBA00022475"/>
    </source>
</evidence>
<comment type="caution">
    <text evidence="7">The sequence shown here is derived from an EMBL/GenBank/DDBJ whole genome shotgun (WGS) entry which is preliminary data.</text>
</comment>
<reference evidence="7 8" key="1">
    <citation type="submission" date="2018-08" db="EMBL/GenBank/DDBJ databases">
        <title>Wenzhouxiangella salilacus sp. nov., a novel bacterium isolated from a saline lake in Xinjiang Province, China.</title>
        <authorList>
            <person name="Han S."/>
        </authorList>
    </citation>
    <scope>NUCLEOTIDE SEQUENCE [LARGE SCALE GENOMIC DNA]</scope>
    <source>
        <strain evidence="7 8">XDB06</strain>
    </source>
</reference>
<evidence type="ECO:0000256" key="1">
    <source>
        <dbReference type="ARBA" id="ARBA00004533"/>
    </source>
</evidence>
<evidence type="ECO:0000256" key="6">
    <source>
        <dbReference type="ARBA" id="ARBA00023315"/>
    </source>
</evidence>
<evidence type="ECO:0000256" key="5">
    <source>
        <dbReference type="ARBA" id="ARBA00023136"/>
    </source>
</evidence>
<dbReference type="EMBL" id="QUZK01000016">
    <property type="protein sequence ID" value="RFF31742.1"/>
    <property type="molecule type" value="Genomic_DNA"/>
</dbReference>
<name>A0A3E1KB53_9GAMM</name>
<evidence type="ECO:0000313" key="7">
    <source>
        <dbReference type="EMBL" id="RFF31742.1"/>
    </source>
</evidence>
<organism evidence="7 8">
    <name type="scientific">Wenzhouxiangella sediminis</name>
    <dbReference type="NCBI Taxonomy" id="1792836"/>
    <lineage>
        <taxon>Bacteria</taxon>
        <taxon>Pseudomonadati</taxon>
        <taxon>Pseudomonadota</taxon>
        <taxon>Gammaproteobacteria</taxon>
        <taxon>Chromatiales</taxon>
        <taxon>Wenzhouxiangellaceae</taxon>
        <taxon>Wenzhouxiangella</taxon>
    </lineage>
</organism>
<accession>A0A3E1KB53</accession>
<evidence type="ECO:0000256" key="4">
    <source>
        <dbReference type="ARBA" id="ARBA00022679"/>
    </source>
</evidence>
<dbReference type="CDD" id="cd07984">
    <property type="entry name" value="LPLAT_LABLAT-like"/>
    <property type="match status" value="1"/>
</dbReference>